<dbReference type="Pfam" id="PF14559">
    <property type="entry name" value="TPR_19"/>
    <property type="match status" value="1"/>
</dbReference>
<dbReference type="CDD" id="cd07302">
    <property type="entry name" value="CHD"/>
    <property type="match status" value="1"/>
</dbReference>
<dbReference type="InterPro" id="IPR050697">
    <property type="entry name" value="Adenylyl/Guanylyl_Cyclase_3/4"/>
</dbReference>
<protein>
    <submittedName>
        <fullName evidence="2">Adenylate cyclase</fullName>
        <ecNumber evidence="2">4.6.1.1</ecNumber>
    </submittedName>
</protein>
<dbReference type="Gene3D" id="1.25.40.1040">
    <property type="match status" value="1"/>
</dbReference>
<dbReference type="EC" id="4.6.1.1" evidence="2"/>
<comment type="caution">
    <text evidence="2">The sequence shown here is derived from an EMBL/GenBank/DDBJ whole genome shotgun (WGS) entry which is preliminary data.</text>
</comment>
<dbReference type="PROSITE" id="PS50125">
    <property type="entry name" value="GUANYLATE_CYCLASE_2"/>
    <property type="match status" value="1"/>
</dbReference>
<organism evidence="2 3">
    <name type="scientific">Bradyrhizobium yuanmingense</name>
    <dbReference type="NCBI Taxonomy" id="108015"/>
    <lineage>
        <taxon>Bacteria</taxon>
        <taxon>Pseudomonadati</taxon>
        <taxon>Pseudomonadota</taxon>
        <taxon>Alphaproteobacteria</taxon>
        <taxon>Hyphomicrobiales</taxon>
        <taxon>Nitrobacteraceae</taxon>
        <taxon>Bradyrhizobium</taxon>
    </lineage>
</organism>
<dbReference type="SUPFAM" id="SSF48452">
    <property type="entry name" value="TPR-like"/>
    <property type="match status" value="1"/>
</dbReference>
<dbReference type="GO" id="GO:0004016">
    <property type="term" value="F:adenylate cyclase activity"/>
    <property type="evidence" value="ECO:0007669"/>
    <property type="project" value="UniProtKB-EC"/>
</dbReference>
<dbReference type="SUPFAM" id="SSF55073">
    <property type="entry name" value="Nucleotide cyclase"/>
    <property type="match status" value="1"/>
</dbReference>
<feature type="domain" description="Guanylate cyclase" evidence="1">
    <location>
        <begin position="47"/>
        <end position="161"/>
    </location>
</feature>
<dbReference type="SMART" id="SM00028">
    <property type="entry name" value="TPR"/>
    <property type="match status" value="5"/>
</dbReference>
<evidence type="ECO:0000313" key="2">
    <source>
        <dbReference type="EMBL" id="MEY9472468.1"/>
    </source>
</evidence>
<proteinExistence type="predicted"/>
<dbReference type="Proteomes" id="UP001565474">
    <property type="component" value="Unassembled WGS sequence"/>
</dbReference>
<dbReference type="InterPro" id="IPR001054">
    <property type="entry name" value="A/G_cyclase"/>
</dbReference>
<dbReference type="InterPro" id="IPR029787">
    <property type="entry name" value="Nucleotide_cyclase"/>
</dbReference>
<dbReference type="EMBL" id="JBGBZN010000002">
    <property type="protein sequence ID" value="MEY9472468.1"/>
    <property type="molecule type" value="Genomic_DNA"/>
</dbReference>
<evidence type="ECO:0000259" key="1">
    <source>
        <dbReference type="PROSITE" id="PS50125"/>
    </source>
</evidence>
<gene>
    <name evidence="2" type="ORF">ABH992_004867</name>
</gene>
<sequence>MRIMLPLRRICSIKVGFLKCGIRGNRHAVAGHLIPWSFEDMERRLAAIVCADVAGYSRMMGSDEAGTHAAFKAHRAAIHPIILNHGGRVVKNTGDGFLLEFASIVGAAEAAIAMQTLMAERNRHLPADRAMQFRLGIHMGDVIADEDEVFGDDVNIAVRLESVASPGGFAISAKAYREASKHLTVPLTDAGNHRFKNIKDAIGVFTWTPEGAPALAPELREASALSQQYRTAIVGVLPFANLSDAQDEYFSDGLTEDLIHALSLQSFYRVLSRNSTFAFKGKNVGTRLIAREIDASYLIQGSVRRAGAKIRVTAELIAPETGEQLWTGRYDRDIGDLFAMQDEITTNLSAAIATEIVRAEASAPARLSTDVTAWDRFLKGLSHYYRQTKEDLAAAVELFREAIGLDPKLSIAHAYLATIQIQSIQFGWVKGTREMWAEAMSLAETSVRLDPRSSFAFSILTWAHALEGHHEAAMDAAKRAVALNPYDNGARGVLGICHFMIGEHREAIELFSMAAQRDNSDPRYQWAALNAFSHYLLRQYDATLSWAREQLYINPNHMQALAIRAAALAQLGRSDEASEAARVLMANYPTLNVDRHLRNFHWKRPEDIAHYREGLLKAGVPLGKLTLVQSDVKRAAES</sequence>
<dbReference type="InterPro" id="IPR011990">
    <property type="entry name" value="TPR-like_helical_dom_sf"/>
</dbReference>
<dbReference type="Gene3D" id="1.25.40.10">
    <property type="entry name" value="Tetratricopeptide repeat domain"/>
    <property type="match status" value="1"/>
</dbReference>
<dbReference type="Pfam" id="PF00211">
    <property type="entry name" value="Guanylate_cyc"/>
    <property type="match status" value="1"/>
</dbReference>
<dbReference type="Gene3D" id="3.40.50.10070">
    <property type="entry name" value="TolB, N-terminal domain"/>
    <property type="match status" value="1"/>
</dbReference>
<keyword evidence="3" id="KW-1185">Reference proteome</keyword>
<keyword evidence="2" id="KW-0456">Lyase</keyword>
<dbReference type="Gene3D" id="3.30.70.1230">
    <property type="entry name" value="Nucleotide cyclase"/>
    <property type="match status" value="1"/>
</dbReference>
<reference evidence="2 3" key="1">
    <citation type="submission" date="2024-07" db="EMBL/GenBank/DDBJ databases">
        <title>Genomic Encyclopedia of Type Strains, Phase V (KMG-V): Genome sequencing to study the core and pangenomes of soil and plant-associated prokaryotes.</title>
        <authorList>
            <person name="Whitman W."/>
        </authorList>
    </citation>
    <scope>NUCLEOTIDE SEQUENCE [LARGE SCALE GENOMIC DNA]</scope>
    <source>
        <strain evidence="2 3">USDA 222</strain>
    </source>
</reference>
<name>A0ABV4GKJ5_9BRAD</name>
<accession>A0ABV4GKJ5</accession>
<dbReference type="PANTHER" id="PTHR43081">
    <property type="entry name" value="ADENYLATE CYCLASE, TERMINAL-DIFFERENTIATION SPECIFIC-RELATED"/>
    <property type="match status" value="1"/>
</dbReference>
<evidence type="ECO:0000313" key="3">
    <source>
        <dbReference type="Proteomes" id="UP001565474"/>
    </source>
</evidence>
<dbReference type="InterPro" id="IPR019734">
    <property type="entry name" value="TPR_rpt"/>
</dbReference>
<dbReference type="PANTHER" id="PTHR43081:SF19">
    <property type="entry name" value="PH-SENSITIVE ADENYLATE CYCLASE RV1264"/>
    <property type="match status" value="1"/>
</dbReference>